<proteinExistence type="predicted"/>
<gene>
    <name evidence="1" type="ORF">GALMADRAFT_1244818</name>
</gene>
<sequence length="495" mass="56576">MAKSGTMAVERNPYNRHQPISILYEDILQRIFWINADMNDESTGSHRDHDSWKFRAMTITRHSSQVCRYWRQIILESPSLWGRAIDLQLLQQSKEAWMKEVFHRTQDSLLYVKGTSSPTLFESLIKTYWTRVHELDVVILGPQSLTYETCESMKKPNQNLRSFKLSTRPEPVYGTVFPTYAPSLRVFHTGNIKFSPTSTWLPQISSLLLSYDPSFQIPLAQLFKMISKMPSLQYLSLRRAVLPALDQSVNITSLPKLSEVVVHEKDINTAITILEHIEPAIGCSLNFKCPDSSALINGELASRAHAVLSHYSKVYFDNHTPTELSIKTAVRSVWIETPVSELSDSYFHISYKPNNTWAVLHSLISCRLSTVRSLTIDLMFLGFLPSESLFVQFLHSFPSVEVMDATMRTIAVLNSINSETAVIFPRLAELKLAGFIISHLNDPVPQFLWHRVEIGFPVRLLDLTKCLYTSEGAVRRRYLEQSPDLELVFHSSHLS</sequence>
<organism evidence="1 2">
    <name type="scientific">Galerina marginata (strain CBS 339.88)</name>
    <dbReference type="NCBI Taxonomy" id="685588"/>
    <lineage>
        <taxon>Eukaryota</taxon>
        <taxon>Fungi</taxon>
        <taxon>Dikarya</taxon>
        <taxon>Basidiomycota</taxon>
        <taxon>Agaricomycotina</taxon>
        <taxon>Agaricomycetes</taxon>
        <taxon>Agaricomycetidae</taxon>
        <taxon>Agaricales</taxon>
        <taxon>Agaricineae</taxon>
        <taxon>Strophariaceae</taxon>
        <taxon>Galerina</taxon>
    </lineage>
</organism>
<accession>A0A067T8P5</accession>
<reference evidence="2" key="1">
    <citation type="journal article" date="2014" name="Proc. Natl. Acad. Sci. U.S.A.">
        <title>Extensive sampling of basidiomycete genomes demonstrates inadequacy of the white-rot/brown-rot paradigm for wood decay fungi.</title>
        <authorList>
            <person name="Riley R."/>
            <person name="Salamov A.A."/>
            <person name="Brown D.W."/>
            <person name="Nagy L.G."/>
            <person name="Floudas D."/>
            <person name="Held B.W."/>
            <person name="Levasseur A."/>
            <person name="Lombard V."/>
            <person name="Morin E."/>
            <person name="Otillar R."/>
            <person name="Lindquist E.A."/>
            <person name="Sun H."/>
            <person name="LaButti K.M."/>
            <person name="Schmutz J."/>
            <person name="Jabbour D."/>
            <person name="Luo H."/>
            <person name="Baker S.E."/>
            <person name="Pisabarro A.G."/>
            <person name="Walton J.D."/>
            <person name="Blanchette R.A."/>
            <person name="Henrissat B."/>
            <person name="Martin F."/>
            <person name="Cullen D."/>
            <person name="Hibbett D.S."/>
            <person name="Grigoriev I.V."/>
        </authorList>
    </citation>
    <scope>NUCLEOTIDE SEQUENCE [LARGE SCALE GENOMIC DNA]</scope>
    <source>
        <strain evidence="2">CBS 339.88</strain>
    </source>
</reference>
<dbReference type="HOGENOM" id="CLU_030662_0_0_1"/>
<evidence type="ECO:0000313" key="2">
    <source>
        <dbReference type="Proteomes" id="UP000027222"/>
    </source>
</evidence>
<protein>
    <submittedName>
        <fullName evidence="1">Uncharacterized protein</fullName>
    </submittedName>
</protein>
<name>A0A067T8P5_GALM3</name>
<evidence type="ECO:0000313" key="1">
    <source>
        <dbReference type="EMBL" id="KDR79565.1"/>
    </source>
</evidence>
<keyword evidence="2" id="KW-1185">Reference proteome</keyword>
<dbReference type="OrthoDB" id="2977877at2759"/>
<dbReference type="AlphaFoldDB" id="A0A067T8P5"/>
<dbReference type="Proteomes" id="UP000027222">
    <property type="component" value="Unassembled WGS sequence"/>
</dbReference>
<dbReference type="SUPFAM" id="SSF52047">
    <property type="entry name" value="RNI-like"/>
    <property type="match status" value="1"/>
</dbReference>
<dbReference type="EMBL" id="KL142373">
    <property type="protein sequence ID" value="KDR79565.1"/>
    <property type="molecule type" value="Genomic_DNA"/>
</dbReference>